<dbReference type="RefSeq" id="WP_377025799.1">
    <property type="nucleotide sequence ID" value="NZ_JBHLTS010000077.1"/>
</dbReference>
<comment type="caution">
    <text evidence="1">The sequence shown here is derived from an EMBL/GenBank/DDBJ whole genome shotgun (WGS) entry which is preliminary data.</text>
</comment>
<proteinExistence type="predicted"/>
<dbReference type="Proteomes" id="UP001589828">
    <property type="component" value="Unassembled WGS sequence"/>
</dbReference>
<reference evidence="1 2" key="1">
    <citation type="submission" date="2024-09" db="EMBL/GenBank/DDBJ databases">
        <authorList>
            <person name="Sun Q."/>
            <person name="Mori K."/>
        </authorList>
    </citation>
    <scope>NUCLEOTIDE SEQUENCE [LARGE SCALE GENOMIC DNA]</scope>
    <source>
        <strain evidence="1 2">NCAIM B.02415</strain>
    </source>
</reference>
<evidence type="ECO:0000313" key="2">
    <source>
        <dbReference type="Proteomes" id="UP001589828"/>
    </source>
</evidence>
<sequence>MKEITLTFSLDEVNTILEALGTRSYISVFALIEKIQAQAQVQLASNEVPDGQKA</sequence>
<evidence type="ECO:0000313" key="1">
    <source>
        <dbReference type="EMBL" id="MFC0518074.1"/>
    </source>
</evidence>
<dbReference type="EMBL" id="JBHLTS010000077">
    <property type="protein sequence ID" value="MFC0518074.1"/>
    <property type="molecule type" value="Genomic_DNA"/>
</dbReference>
<name>A0ABV6LF64_9SPHI</name>
<protein>
    <recommendedName>
        <fullName evidence="3">CopG family transcriptional regulator</fullName>
    </recommendedName>
</protein>
<evidence type="ECO:0008006" key="3">
    <source>
        <dbReference type="Google" id="ProtNLM"/>
    </source>
</evidence>
<gene>
    <name evidence="1" type="ORF">ACFFGT_27920</name>
</gene>
<keyword evidence="2" id="KW-1185">Reference proteome</keyword>
<organism evidence="1 2">
    <name type="scientific">Mucilaginibacter angelicae</name>
    <dbReference type="NCBI Taxonomy" id="869718"/>
    <lineage>
        <taxon>Bacteria</taxon>
        <taxon>Pseudomonadati</taxon>
        <taxon>Bacteroidota</taxon>
        <taxon>Sphingobacteriia</taxon>
        <taxon>Sphingobacteriales</taxon>
        <taxon>Sphingobacteriaceae</taxon>
        <taxon>Mucilaginibacter</taxon>
    </lineage>
</organism>
<accession>A0ABV6LF64</accession>